<evidence type="ECO:0000256" key="1">
    <source>
        <dbReference type="SAM" id="SignalP"/>
    </source>
</evidence>
<dbReference type="Pfam" id="PF03995">
    <property type="entry name" value="Inhibitor_I36"/>
    <property type="match status" value="1"/>
</dbReference>
<keyword evidence="3" id="KW-1185">Reference proteome</keyword>
<feature type="chain" id="PRO_5046833321" evidence="1">
    <location>
        <begin position="34"/>
        <end position="131"/>
    </location>
</feature>
<dbReference type="RefSeq" id="WP_317793508.1">
    <property type="nucleotide sequence ID" value="NZ_AP028461.1"/>
</dbReference>
<protein>
    <submittedName>
        <fullName evidence="2">Peptidase inhibitor family I36 protein</fullName>
    </submittedName>
</protein>
<evidence type="ECO:0000313" key="3">
    <source>
        <dbReference type="Proteomes" id="UP001597183"/>
    </source>
</evidence>
<accession>A0ABW4AJ61</accession>
<gene>
    <name evidence="2" type="ORF">ACFQ5G_35785</name>
</gene>
<reference evidence="3" key="1">
    <citation type="journal article" date="2019" name="Int. J. Syst. Evol. Microbiol.">
        <title>The Global Catalogue of Microorganisms (GCM) 10K type strain sequencing project: providing services to taxonomists for standard genome sequencing and annotation.</title>
        <authorList>
            <consortium name="The Broad Institute Genomics Platform"/>
            <consortium name="The Broad Institute Genome Sequencing Center for Infectious Disease"/>
            <person name="Wu L."/>
            <person name="Ma J."/>
        </authorList>
    </citation>
    <scope>NUCLEOTIDE SEQUENCE [LARGE SCALE GENOMIC DNA]</scope>
    <source>
        <strain evidence="3">CCM 7526</strain>
    </source>
</reference>
<organism evidence="2 3">
    <name type="scientific">Actinoplanes sichuanensis</name>
    <dbReference type="NCBI Taxonomy" id="512349"/>
    <lineage>
        <taxon>Bacteria</taxon>
        <taxon>Bacillati</taxon>
        <taxon>Actinomycetota</taxon>
        <taxon>Actinomycetes</taxon>
        <taxon>Micromonosporales</taxon>
        <taxon>Micromonosporaceae</taxon>
        <taxon>Actinoplanes</taxon>
    </lineage>
</organism>
<proteinExistence type="predicted"/>
<dbReference type="Proteomes" id="UP001597183">
    <property type="component" value="Unassembled WGS sequence"/>
</dbReference>
<sequence length="131" mass="13592">MHATTAMRRHRSHLIGAALSTTLLLGAPTPAAAHPASTADAACPFSSAVCLFEGENYTGARLTLSSWPPGSGACISLVEHNWNGRARSAYNTNPTSAALFMNDDCIGGPNQLPPGGTPYLDTATQASIWVP</sequence>
<feature type="signal peptide" evidence="1">
    <location>
        <begin position="1"/>
        <end position="33"/>
    </location>
</feature>
<name>A0ABW4AJ61_9ACTN</name>
<evidence type="ECO:0000313" key="2">
    <source>
        <dbReference type="EMBL" id="MFD1370729.1"/>
    </source>
</evidence>
<comment type="caution">
    <text evidence="2">The sequence shown here is derived from an EMBL/GenBank/DDBJ whole genome shotgun (WGS) entry which is preliminary data.</text>
</comment>
<dbReference type="Gene3D" id="2.60.20.10">
    <property type="entry name" value="Crystallins"/>
    <property type="match status" value="1"/>
</dbReference>
<keyword evidence="1" id="KW-0732">Signal</keyword>
<dbReference type="EMBL" id="JBHTMK010000044">
    <property type="protein sequence ID" value="MFD1370729.1"/>
    <property type="molecule type" value="Genomic_DNA"/>
</dbReference>